<keyword evidence="3 6" id="KW-0489">Methyltransferase</keyword>
<evidence type="ECO:0000256" key="7">
    <source>
        <dbReference type="SAM" id="MobiDB-lite"/>
    </source>
</evidence>
<dbReference type="RefSeq" id="WP_339965645.1">
    <property type="nucleotide sequence ID" value="NZ_JBBHJY010000002.1"/>
</dbReference>
<feature type="binding site" evidence="6">
    <location>
        <position position="51"/>
    </location>
    <ligand>
        <name>S-adenosyl-L-methionine</name>
        <dbReference type="ChEBI" id="CHEBI:59789"/>
    </ligand>
</feature>
<dbReference type="InterPro" id="IPR002903">
    <property type="entry name" value="RsmH"/>
</dbReference>
<dbReference type="SUPFAM" id="SSF81799">
    <property type="entry name" value="Putative methyltransferase TM0872, insert domain"/>
    <property type="match status" value="1"/>
</dbReference>
<sequence length="335" mass="35601">MTGAPHIPVLLDEVIEALAPAPGSLIVDATFGAGGYTRRLLDAGATVHAFDRDPDAIAAGQLWAETQGDEPRLVLHPRRFSEMIASLAEAGVSRVDGVVMDIGVSSMQLDQAERGFAFSSDGPLDMRMSQDGPSAADFLNEADESDIADVLYTHGEERQSRRVARAIVAARPLETTGQLAQVIRKALGYRPHSNKGPAPKDPATRSFQAIRIHVNAELDELAAGLAAAEALLGEGGRLAVVSFHSLEDRVVKQFLRKASGALPSGSRYLPEVGTGPAATFAHVAKAVRPSEAEVARNPRSRSATLRSATRTAAPPRPNLPHSERPNLPRSERNAA</sequence>
<feature type="binding site" evidence="6">
    <location>
        <begin position="34"/>
        <end position="36"/>
    </location>
    <ligand>
        <name>S-adenosyl-L-methionine</name>
        <dbReference type="ChEBI" id="CHEBI:59789"/>
    </ligand>
</feature>
<proteinExistence type="inferred from homology"/>
<gene>
    <name evidence="6 8" type="primary">rsmH</name>
    <name evidence="8" type="ORF">WG900_06335</name>
</gene>
<keyword evidence="2 6" id="KW-0698">rRNA processing</keyword>
<feature type="binding site" evidence="6">
    <location>
        <position position="101"/>
    </location>
    <ligand>
        <name>S-adenosyl-L-methionine</name>
        <dbReference type="ChEBI" id="CHEBI:59789"/>
    </ligand>
</feature>
<dbReference type="EMBL" id="JBBHJY010000002">
    <property type="protein sequence ID" value="MEJ6009532.1"/>
    <property type="molecule type" value="Genomic_DNA"/>
</dbReference>
<dbReference type="InterPro" id="IPR029063">
    <property type="entry name" value="SAM-dependent_MTases_sf"/>
</dbReference>
<dbReference type="Gene3D" id="3.40.50.150">
    <property type="entry name" value="Vaccinia Virus protein VP39"/>
    <property type="match status" value="1"/>
</dbReference>
<dbReference type="HAMAP" id="MF_01007">
    <property type="entry name" value="16SrRNA_methyltr_H"/>
    <property type="match status" value="1"/>
</dbReference>
<evidence type="ECO:0000256" key="3">
    <source>
        <dbReference type="ARBA" id="ARBA00022603"/>
    </source>
</evidence>
<comment type="catalytic activity">
    <reaction evidence="6">
        <text>cytidine(1402) in 16S rRNA + S-adenosyl-L-methionine = N(4)-methylcytidine(1402) in 16S rRNA + S-adenosyl-L-homocysteine + H(+)</text>
        <dbReference type="Rhea" id="RHEA:42928"/>
        <dbReference type="Rhea" id="RHEA-COMP:10286"/>
        <dbReference type="Rhea" id="RHEA-COMP:10287"/>
        <dbReference type="ChEBI" id="CHEBI:15378"/>
        <dbReference type="ChEBI" id="CHEBI:57856"/>
        <dbReference type="ChEBI" id="CHEBI:59789"/>
        <dbReference type="ChEBI" id="CHEBI:74506"/>
        <dbReference type="ChEBI" id="CHEBI:82748"/>
        <dbReference type="EC" id="2.1.1.199"/>
    </reaction>
</comment>
<dbReference type="PANTHER" id="PTHR11265:SF0">
    <property type="entry name" value="12S RRNA N4-METHYLCYTIDINE METHYLTRANSFERASE"/>
    <property type="match status" value="1"/>
</dbReference>
<evidence type="ECO:0000256" key="1">
    <source>
        <dbReference type="ARBA" id="ARBA00010396"/>
    </source>
</evidence>
<organism evidence="8 9">
    <name type="scientific">Novosphingobium aquae</name>
    <dbReference type="NCBI Taxonomy" id="3133435"/>
    <lineage>
        <taxon>Bacteria</taxon>
        <taxon>Pseudomonadati</taxon>
        <taxon>Pseudomonadota</taxon>
        <taxon>Alphaproteobacteria</taxon>
        <taxon>Sphingomonadales</taxon>
        <taxon>Sphingomonadaceae</taxon>
        <taxon>Novosphingobium</taxon>
    </lineage>
</organism>
<name>A0ABU8S6M8_9SPHN</name>
<evidence type="ECO:0000256" key="2">
    <source>
        <dbReference type="ARBA" id="ARBA00022552"/>
    </source>
</evidence>
<evidence type="ECO:0000256" key="5">
    <source>
        <dbReference type="ARBA" id="ARBA00022691"/>
    </source>
</evidence>
<dbReference type="InterPro" id="IPR023397">
    <property type="entry name" value="SAM-dep_MeTrfase_MraW_recog"/>
</dbReference>
<comment type="similarity">
    <text evidence="1 6">Belongs to the methyltransferase superfamily. RsmH family.</text>
</comment>
<evidence type="ECO:0000256" key="4">
    <source>
        <dbReference type="ARBA" id="ARBA00022679"/>
    </source>
</evidence>
<dbReference type="PIRSF" id="PIRSF004486">
    <property type="entry name" value="MraW"/>
    <property type="match status" value="1"/>
</dbReference>
<feature type="binding site" evidence="6">
    <location>
        <position position="80"/>
    </location>
    <ligand>
        <name>S-adenosyl-L-methionine</name>
        <dbReference type="ChEBI" id="CHEBI:59789"/>
    </ligand>
</feature>
<feature type="binding site" evidence="6">
    <location>
        <position position="108"/>
    </location>
    <ligand>
        <name>S-adenosyl-L-methionine</name>
        <dbReference type="ChEBI" id="CHEBI:59789"/>
    </ligand>
</feature>
<comment type="caution">
    <text evidence="8">The sequence shown here is derived from an EMBL/GenBank/DDBJ whole genome shotgun (WGS) entry which is preliminary data.</text>
</comment>
<dbReference type="GO" id="GO:0008168">
    <property type="term" value="F:methyltransferase activity"/>
    <property type="evidence" value="ECO:0007669"/>
    <property type="project" value="UniProtKB-KW"/>
</dbReference>
<dbReference type="NCBIfam" id="TIGR00006">
    <property type="entry name" value="16S rRNA (cytosine(1402)-N(4))-methyltransferase RsmH"/>
    <property type="match status" value="1"/>
</dbReference>
<comment type="subcellular location">
    <subcellularLocation>
        <location evidence="6">Cytoplasm</location>
    </subcellularLocation>
</comment>
<evidence type="ECO:0000256" key="6">
    <source>
        <dbReference type="HAMAP-Rule" id="MF_01007"/>
    </source>
</evidence>
<dbReference type="EC" id="2.1.1.199" evidence="6"/>
<dbReference type="SUPFAM" id="SSF53335">
    <property type="entry name" value="S-adenosyl-L-methionine-dependent methyltransferases"/>
    <property type="match status" value="1"/>
</dbReference>
<feature type="compositionally biased region" description="Low complexity" evidence="7">
    <location>
        <begin position="300"/>
        <end position="313"/>
    </location>
</feature>
<dbReference type="Gene3D" id="1.10.150.170">
    <property type="entry name" value="Putative methyltransferase TM0872, insert domain"/>
    <property type="match status" value="1"/>
</dbReference>
<keyword evidence="6" id="KW-0963">Cytoplasm</keyword>
<accession>A0ABU8S6M8</accession>
<keyword evidence="4 6" id="KW-0808">Transferase</keyword>
<dbReference type="PANTHER" id="PTHR11265">
    <property type="entry name" value="S-ADENOSYL-METHYLTRANSFERASE MRAW"/>
    <property type="match status" value="1"/>
</dbReference>
<comment type="function">
    <text evidence="6">Specifically methylates the N4 position of cytidine in position 1402 (C1402) of 16S rRNA.</text>
</comment>
<feature type="compositionally biased region" description="Basic and acidic residues" evidence="7">
    <location>
        <begin position="321"/>
        <end position="335"/>
    </location>
</feature>
<keyword evidence="9" id="KW-1185">Reference proteome</keyword>
<protein>
    <recommendedName>
        <fullName evidence="6">Ribosomal RNA small subunit methyltransferase H</fullName>
        <ecNumber evidence="6">2.1.1.199</ecNumber>
    </recommendedName>
    <alternativeName>
        <fullName evidence="6">16S rRNA m(4)C1402 methyltransferase</fullName>
    </alternativeName>
    <alternativeName>
        <fullName evidence="6">rRNA (cytosine-N(4)-)-methyltransferase RsmH</fullName>
    </alternativeName>
</protein>
<dbReference type="GO" id="GO:0032259">
    <property type="term" value="P:methylation"/>
    <property type="evidence" value="ECO:0007669"/>
    <property type="project" value="UniProtKB-KW"/>
</dbReference>
<reference evidence="8 9" key="1">
    <citation type="submission" date="2024-03" db="EMBL/GenBank/DDBJ databases">
        <authorList>
            <person name="Jo J.-H."/>
        </authorList>
    </citation>
    <scope>NUCLEOTIDE SEQUENCE [LARGE SCALE GENOMIC DNA]</scope>
    <source>
        <strain evidence="8 9">AS3R-12</strain>
    </source>
</reference>
<evidence type="ECO:0000313" key="8">
    <source>
        <dbReference type="EMBL" id="MEJ6009532.1"/>
    </source>
</evidence>
<evidence type="ECO:0000313" key="9">
    <source>
        <dbReference type="Proteomes" id="UP001379235"/>
    </source>
</evidence>
<keyword evidence="5 6" id="KW-0949">S-adenosyl-L-methionine</keyword>
<feature type="region of interest" description="Disordered" evidence="7">
    <location>
        <begin position="291"/>
        <end position="335"/>
    </location>
</feature>
<dbReference type="Proteomes" id="UP001379235">
    <property type="component" value="Unassembled WGS sequence"/>
</dbReference>
<dbReference type="Pfam" id="PF01795">
    <property type="entry name" value="Methyltransf_5"/>
    <property type="match status" value="1"/>
</dbReference>